<proteinExistence type="predicted"/>
<accession>W2QRM6</accession>
<dbReference type="PANTHER" id="PTHR10404">
    <property type="entry name" value="N-ACETYLATED-ALPHA-LINKED ACIDIC DIPEPTIDASE"/>
    <property type="match status" value="1"/>
</dbReference>
<gene>
    <name evidence="2" type="ORF">PPTG_07155</name>
</gene>
<feature type="domain" description="PA" evidence="1">
    <location>
        <begin position="93"/>
        <end position="163"/>
    </location>
</feature>
<organism evidence="2 3">
    <name type="scientific">Phytophthora nicotianae (strain INRA-310)</name>
    <name type="common">Phytophthora parasitica</name>
    <dbReference type="NCBI Taxonomy" id="761204"/>
    <lineage>
        <taxon>Eukaryota</taxon>
        <taxon>Sar</taxon>
        <taxon>Stramenopiles</taxon>
        <taxon>Oomycota</taxon>
        <taxon>Peronosporomycetes</taxon>
        <taxon>Peronosporales</taxon>
        <taxon>Peronosporaceae</taxon>
        <taxon>Phytophthora</taxon>
    </lineage>
</organism>
<name>W2QRM6_PHYN3</name>
<dbReference type="GO" id="GO:0004180">
    <property type="term" value="F:carboxypeptidase activity"/>
    <property type="evidence" value="ECO:0007669"/>
    <property type="project" value="TreeGrafter"/>
</dbReference>
<evidence type="ECO:0000259" key="1">
    <source>
        <dbReference type="Pfam" id="PF02225"/>
    </source>
</evidence>
<dbReference type="AlphaFoldDB" id="W2QRM6"/>
<evidence type="ECO:0000313" key="3">
    <source>
        <dbReference type="Proteomes" id="UP000018817"/>
    </source>
</evidence>
<dbReference type="PANTHER" id="PTHR10404:SF46">
    <property type="entry name" value="VACUOLAR PROTEIN SORTING-ASSOCIATED PROTEIN 70"/>
    <property type="match status" value="1"/>
</dbReference>
<dbReference type="EMBL" id="KI669571">
    <property type="protein sequence ID" value="ETN14905.1"/>
    <property type="molecule type" value="Genomic_DNA"/>
</dbReference>
<dbReference type="RefSeq" id="XP_008899558.1">
    <property type="nucleotide sequence ID" value="XM_008901310.1"/>
</dbReference>
<dbReference type="Gene3D" id="3.40.630.10">
    <property type="entry name" value="Zn peptidases"/>
    <property type="match status" value="1"/>
</dbReference>
<dbReference type="VEuPathDB" id="FungiDB:PPTG_07155"/>
<protein>
    <recommendedName>
        <fullName evidence="1">PA domain-containing protein</fullName>
    </recommendedName>
</protein>
<dbReference type="InterPro" id="IPR039373">
    <property type="entry name" value="Peptidase_M28B"/>
</dbReference>
<dbReference type="GeneID" id="20177063"/>
<dbReference type="Gene3D" id="3.50.30.30">
    <property type="match status" value="1"/>
</dbReference>
<evidence type="ECO:0000313" key="2">
    <source>
        <dbReference type="EMBL" id="ETN14905.1"/>
    </source>
</evidence>
<dbReference type="SUPFAM" id="SSF52025">
    <property type="entry name" value="PA domain"/>
    <property type="match status" value="1"/>
</dbReference>
<reference evidence="3" key="1">
    <citation type="submission" date="2011-12" db="EMBL/GenBank/DDBJ databases">
        <authorList>
            <consortium name="The Broad Institute Genome Sequencing Platform"/>
            <person name="Russ C."/>
            <person name="Tyler B."/>
            <person name="Panabieres F."/>
            <person name="Shan W."/>
            <person name="Tripathy S."/>
            <person name="Grunwald N."/>
            <person name="Machado M."/>
            <person name="Young S.K."/>
            <person name="Zeng Q."/>
            <person name="Gargeya S."/>
            <person name="Fitzgerald M."/>
            <person name="Haas B."/>
            <person name="Abouelleil A."/>
            <person name="Alvarado L."/>
            <person name="Arachchi H.M."/>
            <person name="Berlin A."/>
            <person name="Chapman S.B."/>
            <person name="Gearin G."/>
            <person name="Goldberg J."/>
            <person name="Griggs A."/>
            <person name="Gujja S."/>
            <person name="Hansen M."/>
            <person name="Heiman D."/>
            <person name="Howarth C."/>
            <person name="Larimer J."/>
            <person name="Lui A."/>
            <person name="MacDonald P.J.P."/>
            <person name="McCowen C."/>
            <person name="Montmayeur A."/>
            <person name="Murphy C."/>
            <person name="Neiman D."/>
            <person name="Pearson M."/>
            <person name="Priest M."/>
            <person name="Roberts A."/>
            <person name="Saif S."/>
            <person name="Shea T."/>
            <person name="Sisk P."/>
            <person name="Stolte C."/>
            <person name="Sykes S."/>
            <person name="Wortman J."/>
            <person name="Nusbaum C."/>
            <person name="Birren B."/>
        </authorList>
    </citation>
    <scope>NUCLEOTIDE SEQUENCE [LARGE SCALE GENOMIC DNA]</scope>
    <source>
        <strain evidence="3">INRA-310</strain>
    </source>
</reference>
<dbReference type="Proteomes" id="UP000018817">
    <property type="component" value="Unassembled WGS sequence"/>
</dbReference>
<dbReference type="OMA" id="NDSCTTD"/>
<dbReference type="OrthoDB" id="125396at2759"/>
<dbReference type="Pfam" id="PF02225">
    <property type="entry name" value="PA"/>
    <property type="match status" value="1"/>
</dbReference>
<dbReference type="InterPro" id="IPR046450">
    <property type="entry name" value="PA_dom_sf"/>
</dbReference>
<reference evidence="2 3" key="2">
    <citation type="submission" date="2013-11" db="EMBL/GenBank/DDBJ databases">
        <title>The Genome Sequence of Phytophthora parasitica INRA-310.</title>
        <authorList>
            <consortium name="The Broad Institute Genomics Platform"/>
            <person name="Russ C."/>
            <person name="Tyler B."/>
            <person name="Panabieres F."/>
            <person name="Shan W."/>
            <person name="Tripathy S."/>
            <person name="Grunwald N."/>
            <person name="Machado M."/>
            <person name="Johnson C.S."/>
            <person name="Arredondo F."/>
            <person name="Hong C."/>
            <person name="Coffey M."/>
            <person name="Young S.K."/>
            <person name="Zeng Q."/>
            <person name="Gargeya S."/>
            <person name="Fitzgerald M."/>
            <person name="Abouelleil A."/>
            <person name="Alvarado L."/>
            <person name="Chapman S.B."/>
            <person name="Gainer-Dewar J."/>
            <person name="Goldberg J."/>
            <person name="Griggs A."/>
            <person name="Gujja S."/>
            <person name="Hansen M."/>
            <person name="Howarth C."/>
            <person name="Imamovic A."/>
            <person name="Ireland A."/>
            <person name="Larimer J."/>
            <person name="McCowan C."/>
            <person name="Murphy C."/>
            <person name="Pearson M."/>
            <person name="Poon T.W."/>
            <person name="Priest M."/>
            <person name="Roberts A."/>
            <person name="Saif S."/>
            <person name="Shea T."/>
            <person name="Sykes S."/>
            <person name="Wortman J."/>
            <person name="Nusbaum C."/>
            <person name="Birren B."/>
        </authorList>
    </citation>
    <scope>NUCLEOTIDE SEQUENCE [LARGE SCALE GENOMIC DNA]</scope>
    <source>
        <strain evidence="2 3">INRA-310</strain>
    </source>
</reference>
<sequence length="194" mass="21399">MLLPVSPHTCGTEQDYETALYTARQWESYGIEAEIVEYYTLLSYPVHRRLAIVSPEKNIQVLNLTEGSVINDSCTTDPTALSPFLAYSATGNVTASVVYANFGTQQDFEWLASHNVTLKGKIALVRYGANMRGLKVMAAEKYGMAGVLIYSDPNEDGFTRGPVYPEGSYRPENSFQRGSVNYIPLYSGDPMTPG</sequence>
<dbReference type="InterPro" id="IPR003137">
    <property type="entry name" value="PA_domain"/>
</dbReference>
<dbReference type="STRING" id="761204.W2QRM6"/>